<dbReference type="EC" id="2.7.1.20" evidence="4 10"/>
<comment type="cofactor">
    <cofactor evidence="1 10">
        <name>Mg(2+)</name>
        <dbReference type="ChEBI" id="CHEBI:18420"/>
    </cofactor>
</comment>
<keyword evidence="7 10" id="KW-0547">Nucleotide-binding</keyword>
<evidence type="ECO:0000256" key="2">
    <source>
        <dbReference type="ARBA" id="ARBA00004801"/>
    </source>
</evidence>
<comment type="caution">
    <text evidence="12">The sequence shown here is derived from an EMBL/GenBank/DDBJ whole genome shotgun (WGS) entry which is preliminary data.</text>
</comment>
<dbReference type="OrthoDB" id="432447at2759"/>
<reference evidence="12 13" key="1">
    <citation type="submission" date="2020-02" db="EMBL/GenBank/DDBJ databases">
        <authorList>
            <person name="Ma Q."/>
            <person name="Huang Y."/>
            <person name="Song X."/>
            <person name="Pei D."/>
        </authorList>
    </citation>
    <scope>NUCLEOTIDE SEQUENCE [LARGE SCALE GENOMIC DNA]</scope>
    <source>
        <strain evidence="12">Sxm20200214</strain>
        <tissue evidence="12">Leaf</tissue>
    </source>
</reference>
<dbReference type="GO" id="GO:0005829">
    <property type="term" value="C:cytosol"/>
    <property type="evidence" value="ECO:0007669"/>
    <property type="project" value="TreeGrafter"/>
</dbReference>
<dbReference type="GO" id="GO:0006166">
    <property type="term" value="P:purine ribonucleoside salvage"/>
    <property type="evidence" value="ECO:0007669"/>
    <property type="project" value="UniProtKB-KW"/>
</dbReference>
<sequence length="69" mass="7245">MGSIGKDKYGEAMKKDATAAGVNVNYYEDESTGTGTCGVCVVGGERVEHLKKPENCALAISLACKTNPY</sequence>
<evidence type="ECO:0000259" key="11">
    <source>
        <dbReference type="Pfam" id="PF00294"/>
    </source>
</evidence>
<dbReference type="Gene3D" id="3.40.1190.20">
    <property type="match status" value="1"/>
</dbReference>
<dbReference type="SUPFAM" id="SSF53613">
    <property type="entry name" value="Ribokinase-like"/>
    <property type="match status" value="1"/>
</dbReference>
<accession>A0A8X7VLL7</accession>
<feature type="domain" description="Carbohydrate kinase PfkB" evidence="11">
    <location>
        <begin position="1"/>
        <end position="46"/>
    </location>
</feature>
<dbReference type="GO" id="GO:0005524">
    <property type="term" value="F:ATP binding"/>
    <property type="evidence" value="ECO:0007669"/>
    <property type="project" value="UniProtKB-UniRule"/>
</dbReference>
<dbReference type="Gene3D" id="3.30.1110.10">
    <property type="match status" value="1"/>
</dbReference>
<dbReference type="EMBL" id="JAAMPC010000005">
    <property type="protein sequence ID" value="KAG2313541.1"/>
    <property type="molecule type" value="Genomic_DNA"/>
</dbReference>
<keyword evidence="6 10" id="KW-0660">Purine salvage</keyword>
<gene>
    <name evidence="12" type="ORF">Bca52824_025098</name>
</gene>
<evidence type="ECO:0000256" key="4">
    <source>
        <dbReference type="ARBA" id="ARBA00012119"/>
    </source>
</evidence>
<protein>
    <recommendedName>
        <fullName evidence="4 10">Adenosine kinase</fullName>
        <shortName evidence="10">AK</shortName>
        <ecNumber evidence="4 10">2.7.1.20</ecNumber>
    </recommendedName>
    <alternativeName>
        <fullName evidence="10">Adenosine 5'-phosphotransferase</fullName>
    </alternativeName>
</protein>
<dbReference type="GO" id="GO:0006144">
    <property type="term" value="P:purine nucleobase metabolic process"/>
    <property type="evidence" value="ECO:0007669"/>
    <property type="project" value="TreeGrafter"/>
</dbReference>
<evidence type="ECO:0000313" key="13">
    <source>
        <dbReference type="Proteomes" id="UP000886595"/>
    </source>
</evidence>
<evidence type="ECO:0000256" key="3">
    <source>
        <dbReference type="ARBA" id="ARBA00010688"/>
    </source>
</evidence>
<comment type="catalytic activity">
    <reaction evidence="10">
        <text>adenosine + ATP = AMP + ADP + H(+)</text>
        <dbReference type="Rhea" id="RHEA:20824"/>
        <dbReference type="ChEBI" id="CHEBI:15378"/>
        <dbReference type="ChEBI" id="CHEBI:16335"/>
        <dbReference type="ChEBI" id="CHEBI:30616"/>
        <dbReference type="ChEBI" id="CHEBI:456215"/>
        <dbReference type="ChEBI" id="CHEBI:456216"/>
        <dbReference type="EC" id="2.7.1.20"/>
    </reaction>
</comment>
<dbReference type="InterPro" id="IPR029056">
    <property type="entry name" value="Ribokinase-like"/>
</dbReference>
<keyword evidence="13" id="KW-1185">Reference proteome</keyword>
<keyword evidence="10" id="KW-0460">Magnesium</keyword>
<dbReference type="Pfam" id="PF00294">
    <property type="entry name" value="PfkB"/>
    <property type="match status" value="1"/>
</dbReference>
<name>A0A8X7VLL7_BRACI</name>
<evidence type="ECO:0000256" key="5">
    <source>
        <dbReference type="ARBA" id="ARBA00022679"/>
    </source>
</evidence>
<evidence type="ECO:0000256" key="1">
    <source>
        <dbReference type="ARBA" id="ARBA00001946"/>
    </source>
</evidence>
<evidence type="ECO:0000256" key="8">
    <source>
        <dbReference type="ARBA" id="ARBA00022777"/>
    </source>
</evidence>
<evidence type="ECO:0000256" key="9">
    <source>
        <dbReference type="ARBA" id="ARBA00022840"/>
    </source>
</evidence>
<dbReference type="InterPro" id="IPR011611">
    <property type="entry name" value="PfkB_dom"/>
</dbReference>
<evidence type="ECO:0000256" key="6">
    <source>
        <dbReference type="ARBA" id="ARBA00022726"/>
    </source>
</evidence>
<proteinExistence type="inferred from homology"/>
<evidence type="ECO:0000256" key="10">
    <source>
        <dbReference type="RuleBase" id="RU368116"/>
    </source>
</evidence>
<keyword evidence="8 10" id="KW-0418">Kinase</keyword>
<dbReference type="Proteomes" id="UP000886595">
    <property type="component" value="Unassembled WGS sequence"/>
</dbReference>
<dbReference type="PANTHER" id="PTHR45769">
    <property type="entry name" value="ADENOSINE KINASE"/>
    <property type="match status" value="1"/>
</dbReference>
<evidence type="ECO:0000256" key="7">
    <source>
        <dbReference type="ARBA" id="ARBA00022741"/>
    </source>
</evidence>
<dbReference type="InterPro" id="IPR001805">
    <property type="entry name" value="Adenokinase"/>
</dbReference>
<keyword evidence="5 10" id="KW-0808">Transferase</keyword>
<organism evidence="12 13">
    <name type="scientific">Brassica carinata</name>
    <name type="common">Ethiopian mustard</name>
    <name type="synonym">Abyssinian cabbage</name>
    <dbReference type="NCBI Taxonomy" id="52824"/>
    <lineage>
        <taxon>Eukaryota</taxon>
        <taxon>Viridiplantae</taxon>
        <taxon>Streptophyta</taxon>
        <taxon>Embryophyta</taxon>
        <taxon>Tracheophyta</taxon>
        <taxon>Spermatophyta</taxon>
        <taxon>Magnoliopsida</taxon>
        <taxon>eudicotyledons</taxon>
        <taxon>Gunneridae</taxon>
        <taxon>Pentapetalae</taxon>
        <taxon>rosids</taxon>
        <taxon>malvids</taxon>
        <taxon>Brassicales</taxon>
        <taxon>Brassicaceae</taxon>
        <taxon>Brassiceae</taxon>
        <taxon>Brassica</taxon>
    </lineage>
</organism>
<comment type="function">
    <text evidence="10">ATP dependent phosphorylation of adenosine and other related nucleoside analogs to monophosphate derivatives.</text>
</comment>
<dbReference type="AlphaFoldDB" id="A0A8X7VLL7"/>
<evidence type="ECO:0000313" key="12">
    <source>
        <dbReference type="EMBL" id="KAG2313541.1"/>
    </source>
</evidence>
<dbReference type="PANTHER" id="PTHR45769:SF3">
    <property type="entry name" value="ADENOSINE KINASE"/>
    <property type="match status" value="1"/>
</dbReference>
<keyword evidence="9 10" id="KW-0067">ATP-binding</keyword>
<comment type="similarity">
    <text evidence="3 10">Belongs to the carbohydrate kinase PfkB family.</text>
</comment>
<dbReference type="GO" id="GO:0004001">
    <property type="term" value="F:adenosine kinase activity"/>
    <property type="evidence" value="ECO:0007669"/>
    <property type="project" value="UniProtKB-UniRule"/>
</dbReference>
<dbReference type="GO" id="GO:0044209">
    <property type="term" value="P:AMP salvage"/>
    <property type="evidence" value="ECO:0007669"/>
    <property type="project" value="UniProtKB-UniRule"/>
</dbReference>
<comment type="pathway">
    <text evidence="2 10">Purine metabolism; AMP biosynthesis via salvage pathway; AMP from adenosine: step 1/1.</text>
</comment>
<dbReference type="GO" id="GO:0005634">
    <property type="term" value="C:nucleus"/>
    <property type="evidence" value="ECO:0007669"/>
    <property type="project" value="TreeGrafter"/>
</dbReference>